<comment type="caution">
    <text evidence="1">The sequence shown here is derived from an EMBL/GenBank/DDBJ whole genome shotgun (WGS) entry which is preliminary data.</text>
</comment>
<name>A0A1G2RN76_9BACT</name>
<dbReference type="EMBL" id="MHUG01000008">
    <property type="protein sequence ID" value="OHA73732.1"/>
    <property type="molecule type" value="Genomic_DNA"/>
</dbReference>
<gene>
    <name evidence="1" type="ORF">A3B24_02925</name>
</gene>
<proteinExistence type="predicted"/>
<sequence>MAEISNMEVRIFDEALEEFIQSLEKQTIAKVLHTIELLETFGNRLTMPHSKKVAGGVFELRIRGSQEVRIFYAFHKNSAVLLHGFVKKSAKTPPREIRLAVQKLKALTTR</sequence>
<protein>
    <recommendedName>
        <fullName evidence="3">Addiction module toxin RelE</fullName>
    </recommendedName>
</protein>
<evidence type="ECO:0000313" key="2">
    <source>
        <dbReference type="Proteomes" id="UP000176917"/>
    </source>
</evidence>
<accession>A0A1G2RN76</accession>
<evidence type="ECO:0000313" key="1">
    <source>
        <dbReference type="EMBL" id="OHA73732.1"/>
    </source>
</evidence>
<dbReference type="Proteomes" id="UP000176917">
    <property type="component" value="Unassembled WGS sequence"/>
</dbReference>
<dbReference type="Pfam" id="PF05973">
    <property type="entry name" value="Gp49"/>
    <property type="match status" value="1"/>
</dbReference>
<dbReference type="STRING" id="1802461.A3B24_02925"/>
<dbReference type="InterPro" id="IPR009241">
    <property type="entry name" value="HigB-like"/>
</dbReference>
<reference evidence="1 2" key="1">
    <citation type="journal article" date="2016" name="Nat. Commun.">
        <title>Thousands of microbial genomes shed light on interconnected biogeochemical processes in an aquifer system.</title>
        <authorList>
            <person name="Anantharaman K."/>
            <person name="Brown C.T."/>
            <person name="Hug L.A."/>
            <person name="Sharon I."/>
            <person name="Castelle C.J."/>
            <person name="Probst A.J."/>
            <person name="Thomas B.C."/>
            <person name="Singh A."/>
            <person name="Wilkins M.J."/>
            <person name="Karaoz U."/>
            <person name="Brodie E.L."/>
            <person name="Williams K.H."/>
            <person name="Hubbard S.S."/>
            <person name="Banfield J.F."/>
        </authorList>
    </citation>
    <scope>NUCLEOTIDE SEQUENCE [LARGE SCALE GENOMIC DNA]</scope>
</reference>
<organism evidence="1 2">
    <name type="scientific">Candidatus Wildermuthbacteria bacterium RIFCSPLOWO2_01_FULL_48_16</name>
    <dbReference type="NCBI Taxonomy" id="1802461"/>
    <lineage>
        <taxon>Bacteria</taxon>
        <taxon>Candidatus Wildermuthiibacteriota</taxon>
    </lineage>
</organism>
<evidence type="ECO:0008006" key="3">
    <source>
        <dbReference type="Google" id="ProtNLM"/>
    </source>
</evidence>
<dbReference type="AlphaFoldDB" id="A0A1G2RN76"/>